<gene>
    <name evidence="1" type="ORF">TNIN_99031</name>
</gene>
<comment type="caution">
    <text evidence="1">The sequence shown here is derived from an EMBL/GenBank/DDBJ whole genome shotgun (WGS) entry which is preliminary data.</text>
</comment>
<proteinExistence type="predicted"/>
<dbReference type="Proteomes" id="UP000886998">
    <property type="component" value="Unassembled WGS sequence"/>
</dbReference>
<reference evidence="1" key="1">
    <citation type="submission" date="2020-08" db="EMBL/GenBank/DDBJ databases">
        <title>Multicomponent nature underlies the extraordinary mechanical properties of spider dragline silk.</title>
        <authorList>
            <person name="Kono N."/>
            <person name="Nakamura H."/>
            <person name="Mori M."/>
            <person name="Yoshida Y."/>
            <person name="Ohtoshi R."/>
            <person name="Malay A.D."/>
            <person name="Moran D.A.P."/>
            <person name="Tomita M."/>
            <person name="Numata K."/>
            <person name="Arakawa K."/>
        </authorList>
    </citation>
    <scope>NUCLEOTIDE SEQUENCE</scope>
</reference>
<accession>A0A8X6X4J2</accession>
<dbReference type="EMBL" id="BMAV01005639">
    <property type="protein sequence ID" value="GFY46853.1"/>
    <property type="molecule type" value="Genomic_DNA"/>
</dbReference>
<sequence>MVWNRTHLVTGRAVRHWHSGCPRHCYEKSLHFRYLMYYLSAHCDRAQNLCWLFYMFVHDFTFPGRNSPWCKLAKIAWVRDRLIGYFGTRLLEATKPCSRWIIANSTFM</sequence>
<organism evidence="1 2">
    <name type="scientific">Trichonephila inaurata madagascariensis</name>
    <dbReference type="NCBI Taxonomy" id="2747483"/>
    <lineage>
        <taxon>Eukaryota</taxon>
        <taxon>Metazoa</taxon>
        <taxon>Ecdysozoa</taxon>
        <taxon>Arthropoda</taxon>
        <taxon>Chelicerata</taxon>
        <taxon>Arachnida</taxon>
        <taxon>Araneae</taxon>
        <taxon>Araneomorphae</taxon>
        <taxon>Entelegynae</taxon>
        <taxon>Araneoidea</taxon>
        <taxon>Nephilidae</taxon>
        <taxon>Trichonephila</taxon>
        <taxon>Trichonephila inaurata</taxon>
    </lineage>
</organism>
<protein>
    <submittedName>
        <fullName evidence="1">Uncharacterized protein</fullName>
    </submittedName>
</protein>
<dbReference type="AlphaFoldDB" id="A0A8X6X4J2"/>
<name>A0A8X6X4J2_9ARAC</name>
<evidence type="ECO:0000313" key="2">
    <source>
        <dbReference type="Proteomes" id="UP000886998"/>
    </source>
</evidence>
<evidence type="ECO:0000313" key="1">
    <source>
        <dbReference type="EMBL" id="GFY46853.1"/>
    </source>
</evidence>
<keyword evidence="2" id="KW-1185">Reference proteome</keyword>